<evidence type="ECO:0000313" key="4">
    <source>
        <dbReference type="EMBL" id="ETY70549.1"/>
    </source>
</evidence>
<keyword evidence="2" id="KW-0813">Transport</keyword>
<dbReference type="PROSITE" id="PS51257">
    <property type="entry name" value="PROKAR_LIPOPROTEIN"/>
    <property type="match status" value="1"/>
</dbReference>
<accession>W4N6D2</accession>
<dbReference type="PANTHER" id="PTHR43649">
    <property type="entry name" value="ARABINOSE-BINDING PROTEIN-RELATED"/>
    <property type="match status" value="1"/>
</dbReference>
<dbReference type="EMBL" id="AZMV01000007">
    <property type="protein sequence ID" value="ETY70549.1"/>
    <property type="molecule type" value="Genomic_DNA"/>
</dbReference>
<protein>
    <submittedName>
        <fullName evidence="4">Capsular polysaccharide biosynthesis protein</fullName>
    </submittedName>
</protein>
<dbReference type="AlphaFoldDB" id="W4N6D2"/>
<keyword evidence="3" id="KW-0732">Signal</keyword>
<dbReference type="PANTHER" id="PTHR43649:SF34">
    <property type="entry name" value="ABC TRANSPORTER PERIPLASMIC-BINDING PROTEIN YCJN-RELATED"/>
    <property type="match status" value="1"/>
</dbReference>
<dbReference type="InterPro" id="IPR006061">
    <property type="entry name" value="SBP_1_CS"/>
</dbReference>
<evidence type="ECO:0000256" key="2">
    <source>
        <dbReference type="ARBA" id="ARBA00022448"/>
    </source>
</evidence>
<dbReference type="Proteomes" id="UP000019155">
    <property type="component" value="Unassembled WGS sequence"/>
</dbReference>
<dbReference type="PROSITE" id="PS01037">
    <property type="entry name" value="SBP_BACTERIAL_1"/>
    <property type="match status" value="1"/>
</dbReference>
<reference evidence="4 5" key="1">
    <citation type="journal article" date="2014" name="Genome Announc.">
        <title>The Genome Sequence of Bifidobacterium moukalabense DSM 27321 Highlights the Close Phylogenetic Relatedness with the Bifidobacterium dentium Taxon.</title>
        <authorList>
            <person name="Lugli G.A."/>
            <person name="Duranti S."/>
            <person name="Milani C."/>
            <person name="Turroni F."/>
            <person name="Viappiani A."/>
            <person name="Mangifesta M."/>
            <person name="van Sinderen D."/>
            <person name="Ventura M."/>
        </authorList>
    </citation>
    <scope>NUCLEOTIDE SEQUENCE [LARGE SCALE GENOMIC DNA]</scope>
    <source>
        <strain evidence="4 5">DSM 27321</strain>
    </source>
</reference>
<keyword evidence="5" id="KW-1185">Reference proteome</keyword>
<evidence type="ECO:0000256" key="1">
    <source>
        <dbReference type="ARBA" id="ARBA00008520"/>
    </source>
</evidence>
<dbReference type="STRING" id="1435051.BMOU_1403"/>
<dbReference type="InterPro" id="IPR050490">
    <property type="entry name" value="Bact_solute-bd_prot1"/>
</dbReference>
<dbReference type="Pfam" id="PF13416">
    <property type="entry name" value="SBP_bac_8"/>
    <property type="match status" value="1"/>
</dbReference>
<dbReference type="GO" id="GO:0055085">
    <property type="term" value="P:transmembrane transport"/>
    <property type="evidence" value="ECO:0007669"/>
    <property type="project" value="InterPro"/>
</dbReference>
<dbReference type="eggNOG" id="COG2182">
    <property type="taxonomic scope" value="Bacteria"/>
</dbReference>
<dbReference type="SUPFAM" id="SSF53850">
    <property type="entry name" value="Periplasmic binding protein-like II"/>
    <property type="match status" value="1"/>
</dbReference>
<comment type="similarity">
    <text evidence="1">Belongs to the bacterial solute-binding protein 1 family.</text>
</comment>
<evidence type="ECO:0000313" key="5">
    <source>
        <dbReference type="Proteomes" id="UP000019155"/>
    </source>
</evidence>
<evidence type="ECO:0000256" key="3">
    <source>
        <dbReference type="ARBA" id="ARBA00022729"/>
    </source>
</evidence>
<sequence length="434" mass="48242">MDRKGLEMSKFSSWKKAGAAVVASLMAVGMLGACGSSSSSGTKITIFNSKVEIESQMEEMAEKYSKEKGVDVEVYYSNDTVAAHLATKYASKDPYTISMVDAKDVYSLAKEHAIDLSDQSWVKDTDYAISIDGKTYGYPVSIEARGLIYNADAIKKITGKEFKPEDYKTLDSFKELIQELKDGGMASPTGVMKEDWSLAAHFLPEVYEEQEDPNAFLLDMKDGKVDLNSNAKWTSLMNFFDVMKDNNYAKSSAISAEREVTEQKLAEGEIAFMFGGNWDWSVINQYDYSKNMGIMPVPQNTDDGTNEELVGGGSKYFFIDSSDNTSDEQRKAAKDFLNWLAEDKEGQEFITNDAALVSPFKSNTLDVADPLSKSVKSYADGGKLIPNYNYLPDDHYSVLGAKFQKWLAGEEDRATLAKDIQDYWKTAKFTGETA</sequence>
<gene>
    <name evidence="4" type="ORF">BMOU_1403</name>
</gene>
<name>W4N6D2_9BIFI</name>
<organism evidence="4 5">
    <name type="scientific">Bifidobacterium moukalabense DSM 27321</name>
    <dbReference type="NCBI Taxonomy" id="1435051"/>
    <lineage>
        <taxon>Bacteria</taxon>
        <taxon>Bacillati</taxon>
        <taxon>Actinomycetota</taxon>
        <taxon>Actinomycetes</taxon>
        <taxon>Bifidobacteriales</taxon>
        <taxon>Bifidobacteriaceae</taxon>
        <taxon>Bifidobacterium</taxon>
    </lineage>
</organism>
<dbReference type="InterPro" id="IPR006059">
    <property type="entry name" value="SBP"/>
</dbReference>
<dbReference type="PATRIC" id="fig|1435051.3.peg.1380"/>
<dbReference type="Gene3D" id="3.40.190.10">
    <property type="entry name" value="Periplasmic binding protein-like II"/>
    <property type="match status" value="2"/>
</dbReference>
<comment type="caution">
    <text evidence="4">The sequence shown here is derived from an EMBL/GenBank/DDBJ whole genome shotgun (WGS) entry which is preliminary data.</text>
</comment>
<proteinExistence type="inferred from homology"/>